<keyword evidence="3" id="KW-1185">Reference proteome</keyword>
<reference evidence="4" key="1">
    <citation type="submission" date="2020-01" db="EMBL/GenBank/DDBJ databases">
        <authorList>
            <consortium name="DOE Joint Genome Institute"/>
            <person name="Haridas S."/>
            <person name="Albert R."/>
            <person name="Binder M."/>
            <person name="Bloem J."/>
            <person name="Labutti K."/>
            <person name="Salamov A."/>
            <person name="Andreopoulos B."/>
            <person name="Baker S.E."/>
            <person name="Barry K."/>
            <person name="Bills G."/>
            <person name="Bluhm B.H."/>
            <person name="Cannon C."/>
            <person name="Castanera R."/>
            <person name="Culley D.E."/>
            <person name="Daum C."/>
            <person name="Ezra D."/>
            <person name="Gonzalez J.B."/>
            <person name="Henrissat B."/>
            <person name="Kuo A."/>
            <person name="Liang C."/>
            <person name="Lipzen A."/>
            <person name="Lutzoni F."/>
            <person name="Magnuson J."/>
            <person name="Mondo S."/>
            <person name="Nolan M."/>
            <person name="Ohm R."/>
            <person name="Pangilinan J."/>
            <person name="Park H.-J."/>
            <person name="Ramirez L."/>
            <person name="Alfaro M."/>
            <person name="Sun H."/>
            <person name="Tritt A."/>
            <person name="Yoshinaga Y."/>
            <person name="Zwiers L.-H."/>
            <person name="Turgeon B.G."/>
            <person name="Goodwin S.B."/>
            <person name="Spatafora J.W."/>
            <person name="Crous P.W."/>
            <person name="Grigoriev I.V."/>
        </authorList>
    </citation>
    <scope>NUCLEOTIDE SEQUENCE</scope>
    <source>
        <strain evidence="4">CBS 342.82</strain>
    </source>
</reference>
<evidence type="ECO:0000313" key="3">
    <source>
        <dbReference type="Proteomes" id="UP000504637"/>
    </source>
</evidence>
<dbReference type="GeneID" id="54360900"/>
<dbReference type="Proteomes" id="UP000504637">
    <property type="component" value="Unplaced"/>
</dbReference>
<proteinExistence type="predicted"/>
<protein>
    <submittedName>
        <fullName evidence="4">Uncharacterized protein</fullName>
    </submittedName>
</protein>
<reference evidence="4" key="2">
    <citation type="submission" date="2020-04" db="EMBL/GenBank/DDBJ databases">
        <authorList>
            <consortium name="NCBI Genome Project"/>
        </authorList>
    </citation>
    <scope>NUCLEOTIDE SEQUENCE</scope>
    <source>
        <strain evidence="4">CBS 342.82</strain>
    </source>
</reference>
<reference evidence="4" key="3">
    <citation type="submission" date="2025-08" db="UniProtKB">
        <authorList>
            <consortium name="RefSeq"/>
        </authorList>
    </citation>
    <scope>IDENTIFICATION</scope>
    <source>
        <strain evidence="4">CBS 342.82</strain>
    </source>
</reference>
<feature type="compositionally biased region" description="Low complexity" evidence="1">
    <location>
        <begin position="86"/>
        <end position="99"/>
    </location>
</feature>
<sequence>MRSAIILAAVAGAMAKPAPSAYDTTTCTTTTWQTTTLSVPTKPTYTAWTKVPVASASASASKPVKASSASLIKPTVAPSVPVGNGTRPTTSTSVPSYTPQPAKPNSANVIVGSSFLAAVAAAVAFLA</sequence>
<evidence type="ECO:0000256" key="2">
    <source>
        <dbReference type="SAM" id="SignalP"/>
    </source>
</evidence>
<organism evidence="4">
    <name type="scientific">Dissoconium aciculare CBS 342.82</name>
    <dbReference type="NCBI Taxonomy" id="1314786"/>
    <lineage>
        <taxon>Eukaryota</taxon>
        <taxon>Fungi</taxon>
        <taxon>Dikarya</taxon>
        <taxon>Ascomycota</taxon>
        <taxon>Pezizomycotina</taxon>
        <taxon>Dothideomycetes</taxon>
        <taxon>Dothideomycetidae</taxon>
        <taxon>Mycosphaerellales</taxon>
        <taxon>Dissoconiaceae</taxon>
        <taxon>Dissoconium</taxon>
    </lineage>
</organism>
<dbReference type="RefSeq" id="XP_033460802.1">
    <property type="nucleotide sequence ID" value="XM_033603100.1"/>
</dbReference>
<feature type="region of interest" description="Disordered" evidence="1">
    <location>
        <begin position="77"/>
        <end position="101"/>
    </location>
</feature>
<evidence type="ECO:0000313" key="4">
    <source>
        <dbReference type="RefSeq" id="XP_033460802.1"/>
    </source>
</evidence>
<accession>A0A6J3M6S0</accession>
<evidence type="ECO:0000256" key="1">
    <source>
        <dbReference type="SAM" id="MobiDB-lite"/>
    </source>
</evidence>
<feature type="signal peptide" evidence="2">
    <location>
        <begin position="1"/>
        <end position="15"/>
    </location>
</feature>
<gene>
    <name evidence="4" type="ORF">K489DRAFT_370082</name>
</gene>
<keyword evidence="2" id="KW-0732">Signal</keyword>
<dbReference type="AlphaFoldDB" id="A0A6J3M6S0"/>
<feature type="chain" id="PRO_5026783454" evidence="2">
    <location>
        <begin position="16"/>
        <end position="127"/>
    </location>
</feature>
<name>A0A6J3M6S0_9PEZI</name>